<dbReference type="AlphaFoldDB" id="A0A0C3P1H1"/>
<keyword evidence="2" id="KW-0472">Membrane</keyword>
<feature type="compositionally biased region" description="Basic and acidic residues" evidence="1">
    <location>
        <begin position="216"/>
        <end position="233"/>
    </location>
</feature>
<keyword evidence="4" id="KW-1185">Reference proteome</keyword>
<feature type="compositionally biased region" description="Low complexity" evidence="1">
    <location>
        <begin position="149"/>
        <end position="161"/>
    </location>
</feature>
<organism evidence="3 4">
    <name type="scientific">Phlebiopsis gigantea (strain 11061_1 CR5-6)</name>
    <name type="common">White-rot fungus</name>
    <name type="synonym">Peniophora gigantea</name>
    <dbReference type="NCBI Taxonomy" id="745531"/>
    <lineage>
        <taxon>Eukaryota</taxon>
        <taxon>Fungi</taxon>
        <taxon>Dikarya</taxon>
        <taxon>Basidiomycota</taxon>
        <taxon>Agaricomycotina</taxon>
        <taxon>Agaricomycetes</taxon>
        <taxon>Polyporales</taxon>
        <taxon>Phanerochaetaceae</taxon>
        <taxon>Phlebiopsis</taxon>
    </lineage>
</organism>
<keyword evidence="2" id="KW-1133">Transmembrane helix</keyword>
<evidence type="ECO:0000313" key="4">
    <source>
        <dbReference type="Proteomes" id="UP000053257"/>
    </source>
</evidence>
<protein>
    <submittedName>
        <fullName evidence="3">Uncharacterized protein</fullName>
    </submittedName>
</protein>
<dbReference type="OrthoDB" id="10629587at2759"/>
<dbReference type="HOGENOM" id="CLU_611261_0_0_1"/>
<accession>A0A0C3P1H1</accession>
<evidence type="ECO:0000313" key="3">
    <source>
        <dbReference type="EMBL" id="KIP11669.1"/>
    </source>
</evidence>
<feature type="compositionally biased region" description="Low complexity" evidence="1">
    <location>
        <begin position="313"/>
        <end position="341"/>
    </location>
</feature>
<name>A0A0C3P1H1_PHLG1</name>
<dbReference type="Proteomes" id="UP000053257">
    <property type="component" value="Unassembled WGS sequence"/>
</dbReference>
<reference evidence="3 4" key="1">
    <citation type="journal article" date="2014" name="PLoS Genet.">
        <title>Analysis of the Phlebiopsis gigantea genome, transcriptome and secretome provides insight into its pioneer colonization strategies of wood.</title>
        <authorList>
            <person name="Hori C."/>
            <person name="Ishida T."/>
            <person name="Igarashi K."/>
            <person name="Samejima M."/>
            <person name="Suzuki H."/>
            <person name="Master E."/>
            <person name="Ferreira P."/>
            <person name="Ruiz-Duenas F.J."/>
            <person name="Held B."/>
            <person name="Canessa P."/>
            <person name="Larrondo L.F."/>
            <person name="Schmoll M."/>
            <person name="Druzhinina I.S."/>
            <person name="Kubicek C.P."/>
            <person name="Gaskell J.A."/>
            <person name="Kersten P."/>
            <person name="St John F."/>
            <person name="Glasner J."/>
            <person name="Sabat G."/>
            <person name="Splinter BonDurant S."/>
            <person name="Syed K."/>
            <person name="Yadav J."/>
            <person name="Mgbeahuruike A.C."/>
            <person name="Kovalchuk A."/>
            <person name="Asiegbu F.O."/>
            <person name="Lackner G."/>
            <person name="Hoffmeister D."/>
            <person name="Rencoret J."/>
            <person name="Gutierrez A."/>
            <person name="Sun H."/>
            <person name="Lindquist E."/>
            <person name="Barry K."/>
            <person name="Riley R."/>
            <person name="Grigoriev I.V."/>
            <person name="Henrissat B."/>
            <person name="Kues U."/>
            <person name="Berka R.M."/>
            <person name="Martinez A.T."/>
            <person name="Covert S.F."/>
            <person name="Blanchette R.A."/>
            <person name="Cullen D."/>
        </authorList>
    </citation>
    <scope>NUCLEOTIDE SEQUENCE [LARGE SCALE GENOMIC DNA]</scope>
    <source>
        <strain evidence="3 4">11061_1 CR5-6</strain>
    </source>
</reference>
<sequence>MSLHDKVPRLLMTNALVHVASIASSSIWFAMSVAALLLAVILPFTKTQLPPTIPRIPSETARRPKTRQTSTSVAAPTFFVVPRDANCHISLDSNTGAIRSTVDKSAASAITIVPPISGTITVTARPDRELVAVTATLVPDVAPGQPEQDSSAAPASTPSSADRSDDAHKPSPVPLETQKKPKHLRDVFRRRSKCPPQESGVRRRSASRSQSPIRKLIPDVMKREPSEAADAHGRIPYRSNPDEHELLETKFVNPFKRKSRRSSSVSSTPESVPHDLPTPPPTAPSSVSAGHTPRRLISSYLSRAMRPLHDAASRSPSPRRWSVSSSATTSSASTASSAASSCRAFPLAPPLSRSGSAPRTQPYGAPYFAPMPLPRPTSRRSSSVRVPVREAITEDDEEGAPVQVRRARTLVVRKSSREDNALGVSLGPDAARHRRYRSLDVANSGSVR</sequence>
<gene>
    <name evidence="3" type="ORF">PHLGIDRAFT_436569</name>
</gene>
<dbReference type="EMBL" id="KN840444">
    <property type="protein sequence ID" value="KIP11669.1"/>
    <property type="molecule type" value="Genomic_DNA"/>
</dbReference>
<keyword evidence="2" id="KW-0812">Transmembrane</keyword>
<evidence type="ECO:0000256" key="1">
    <source>
        <dbReference type="SAM" id="MobiDB-lite"/>
    </source>
</evidence>
<evidence type="ECO:0000256" key="2">
    <source>
        <dbReference type="SAM" id="Phobius"/>
    </source>
</evidence>
<feature type="transmembrane region" description="Helical" evidence="2">
    <location>
        <begin position="20"/>
        <end position="45"/>
    </location>
</feature>
<feature type="region of interest" description="Disordered" evidence="1">
    <location>
        <begin position="415"/>
        <end position="448"/>
    </location>
</feature>
<proteinExistence type="predicted"/>
<feature type="region of interest" description="Disordered" evidence="1">
    <location>
        <begin position="141"/>
        <end position="401"/>
    </location>
</feature>